<feature type="region of interest" description="Disordered" evidence="1">
    <location>
        <begin position="1"/>
        <end position="26"/>
    </location>
</feature>
<evidence type="ECO:0000256" key="1">
    <source>
        <dbReference type="SAM" id="MobiDB-lite"/>
    </source>
</evidence>
<dbReference type="AlphaFoldDB" id="A0AAE1AY48"/>
<accession>A0AAE1AY48</accession>
<comment type="caution">
    <text evidence="2">The sequence shown here is derived from an EMBL/GenBank/DDBJ whole genome shotgun (WGS) entry which is preliminary data.</text>
</comment>
<reference evidence="2" key="1">
    <citation type="journal article" date="2023" name="G3 (Bethesda)">
        <title>A reference genome for the long-term kleptoplast-retaining sea slug Elysia crispata morphotype clarki.</title>
        <authorList>
            <person name="Eastman K.E."/>
            <person name="Pendleton A.L."/>
            <person name="Shaikh M.A."/>
            <person name="Suttiyut T."/>
            <person name="Ogas R."/>
            <person name="Tomko P."/>
            <person name="Gavelis G."/>
            <person name="Widhalm J.R."/>
            <person name="Wisecaver J.H."/>
        </authorList>
    </citation>
    <scope>NUCLEOTIDE SEQUENCE</scope>
    <source>
        <strain evidence="2">ECLA1</strain>
    </source>
</reference>
<dbReference type="Proteomes" id="UP001283361">
    <property type="component" value="Unassembled WGS sequence"/>
</dbReference>
<gene>
    <name evidence="2" type="ORF">RRG08_019792</name>
</gene>
<keyword evidence="3" id="KW-1185">Reference proteome</keyword>
<dbReference type="EMBL" id="JAWDGP010001084">
    <property type="protein sequence ID" value="KAK3795027.1"/>
    <property type="molecule type" value="Genomic_DNA"/>
</dbReference>
<evidence type="ECO:0000313" key="3">
    <source>
        <dbReference type="Proteomes" id="UP001283361"/>
    </source>
</evidence>
<sequence length="71" mass="7903">MSSLSRRQPEQRAGHDGTHGVHPPSFSDLWPGESCTARRSIGLQVVVVYPRLTLYLQVVVVYPRLTARDSA</sequence>
<protein>
    <submittedName>
        <fullName evidence="2">Uncharacterized protein</fullName>
    </submittedName>
</protein>
<name>A0AAE1AY48_9GAST</name>
<feature type="compositionally biased region" description="Basic and acidic residues" evidence="1">
    <location>
        <begin position="7"/>
        <end position="19"/>
    </location>
</feature>
<proteinExistence type="predicted"/>
<organism evidence="2 3">
    <name type="scientific">Elysia crispata</name>
    <name type="common">lettuce slug</name>
    <dbReference type="NCBI Taxonomy" id="231223"/>
    <lineage>
        <taxon>Eukaryota</taxon>
        <taxon>Metazoa</taxon>
        <taxon>Spiralia</taxon>
        <taxon>Lophotrochozoa</taxon>
        <taxon>Mollusca</taxon>
        <taxon>Gastropoda</taxon>
        <taxon>Heterobranchia</taxon>
        <taxon>Euthyneura</taxon>
        <taxon>Panpulmonata</taxon>
        <taxon>Sacoglossa</taxon>
        <taxon>Placobranchoidea</taxon>
        <taxon>Plakobranchidae</taxon>
        <taxon>Elysia</taxon>
    </lineage>
</organism>
<evidence type="ECO:0000313" key="2">
    <source>
        <dbReference type="EMBL" id="KAK3795027.1"/>
    </source>
</evidence>